<dbReference type="GO" id="GO:0008168">
    <property type="term" value="F:methyltransferase activity"/>
    <property type="evidence" value="ECO:0007669"/>
    <property type="project" value="UniProtKB-KW"/>
</dbReference>
<name>A0A3D8K440_9BURK</name>
<sequence length="212" mass="23174">MAVNVSGTEGYAENAQALIEHWQGISCAEHHKPILHLLPTDPSDVLDIGAGIGTDAAAFATMGHRVVAVEPVDQFRAAAIKLHSSPRIEWVDDCLPDLAVLNSRKQTFDLVMLTAVWMHLDEEQRRRAMAMVGSVLRDGALMIMSLRHGPPPSGRRMFDVSPEETIALANGNGLRVTLNVRTESAQAGNRRMRVTWSRLAFVKDRGLHAPAG</sequence>
<dbReference type="InterPro" id="IPR029063">
    <property type="entry name" value="SAM-dependent_MTases_sf"/>
</dbReference>
<reference evidence="2 3" key="1">
    <citation type="submission" date="2018-08" db="EMBL/GenBank/DDBJ databases">
        <title>Paraburkholderia sp. DHOM06 isolated from forest soil.</title>
        <authorList>
            <person name="Gao Z.-H."/>
            <person name="Qiu L.-H."/>
        </authorList>
    </citation>
    <scope>NUCLEOTIDE SEQUENCE [LARGE SCALE GENOMIC DNA]</scope>
    <source>
        <strain evidence="2 3">DHOM06</strain>
    </source>
</reference>
<accession>A0A3D8K440</accession>
<evidence type="ECO:0000313" key="2">
    <source>
        <dbReference type="EMBL" id="RDV00238.1"/>
    </source>
</evidence>
<dbReference type="Proteomes" id="UP000256838">
    <property type="component" value="Unassembled WGS sequence"/>
</dbReference>
<dbReference type="OrthoDB" id="7348755at2"/>
<keyword evidence="2" id="KW-0808">Transferase</keyword>
<dbReference type="Gene3D" id="3.40.50.150">
    <property type="entry name" value="Vaccinia Virus protein VP39"/>
    <property type="match status" value="1"/>
</dbReference>
<evidence type="ECO:0000313" key="3">
    <source>
        <dbReference type="Proteomes" id="UP000256838"/>
    </source>
</evidence>
<dbReference type="EMBL" id="QRGA01000002">
    <property type="protein sequence ID" value="RDV00238.1"/>
    <property type="molecule type" value="Genomic_DNA"/>
</dbReference>
<organism evidence="2 3">
    <name type="scientific">Trinickia dinghuensis</name>
    <dbReference type="NCBI Taxonomy" id="2291023"/>
    <lineage>
        <taxon>Bacteria</taxon>
        <taxon>Pseudomonadati</taxon>
        <taxon>Pseudomonadota</taxon>
        <taxon>Betaproteobacteria</taxon>
        <taxon>Burkholderiales</taxon>
        <taxon>Burkholderiaceae</taxon>
        <taxon>Trinickia</taxon>
    </lineage>
</organism>
<gene>
    <name evidence="2" type="ORF">DWV00_04075</name>
</gene>
<protein>
    <submittedName>
        <fullName evidence="2">Class I SAM-dependent methyltransferase</fullName>
    </submittedName>
</protein>
<dbReference type="CDD" id="cd02440">
    <property type="entry name" value="AdoMet_MTases"/>
    <property type="match status" value="1"/>
</dbReference>
<keyword evidence="3" id="KW-1185">Reference proteome</keyword>
<evidence type="ECO:0000259" key="1">
    <source>
        <dbReference type="Pfam" id="PF13649"/>
    </source>
</evidence>
<proteinExistence type="predicted"/>
<feature type="domain" description="Methyltransferase" evidence="1">
    <location>
        <begin position="45"/>
        <end position="139"/>
    </location>
</feature>
<dbReference type="Pfam" id="PF13649">
    <property type="entry name" value="Methyltransf_25"/>
    <property type="match status" value="1"/>
</dbReference>
<dbReference type="InterPro" id="IPR041698">
    <property type="entry name" value="Methyltransf_25"/>
</dbReference>
<keyword evidence="2" id="KW-0489">Methyltransferase</keyword>
<dbReference type="GO" id="GO:0032259">
    <property type="term" value="P:methylation"/>
    <property type="evidence" value="ECO:0007669"/>
    <property type="project" value="UniProtKB-KW"/>
</dbReference>
<dbReference type="AlphaFoldDB" id="A0A3D8K440"/>
<dbReference type="RefSeq" id="WP_115532300.1">
    <property type="nucleotide sequence ID" value="NZ_QRGA01000002.1"/>
</dbReference>
<dbReference type="SUPFAM" id="SSF53335">
    <property type="entry name" value="S-adenosyl-L-methionine-dependent methyltransferases"/>
    <property type="match status" value="1"/>
</dbReference>
<comment type="caution">
    <text evidence="2">The sequence shown here is derived from an EMBL/GenBank/DDBJ whole genome shotgun (WGS) entry which is preliminary data.</text>
</comment>